<comment type="caution">
    <text evidence="2">The sequence shown here is derived from an EMBL/GenBank/DDBJ whole genome shotgun (WGS) entry which is preliminary data.</text>
</comment>
<dbReference type="Proteomes" id="UP000034301">
    <property type="component" value="Unassembled WGS sequence"/>
</dbReference>
<reference evidence="2 3" key="1">
    <citation type="journal article" date="2015" name="Nature">
        <title>rRNA introns, odd ribosomes, and small enigmatic genomes across a large radiation of phyla.</title>
        <authorList>
            <person name="Brown C.T."/>
            <person name="Hug L.A."/>
            <person name="Thomas B.C."/>
            <person name="Sharon I."/>
            <person name="Castelle C.J."/>
            <person name="Singh A."/>
            <person name="Wilkins M.J."/>
            <person name="Williams K.H."/>
            <person name="Banfield J.F."/>
        </authorList>
    </citation>
    <scope>NUCLEOTIDE SEQUENCE [LARGE SCALE GENOMIC DNA]</scope>
</reference>
<dbReference type="AlphaFoldDB" id="A0A0G0TA13"/>
<keyword evidence="2" id="KW-0378">Hydrolase</keyword>
<accession>A0A0G0TA13</accession>
<sequence>METNNKKLITHNGSFHADDIFACATLSLMLEKAGEKFEVIRTRDEEIIKTGDYVFDVGGIYDENLNRFDHHQIGGAGKRQGGIEYSSFGLVWKKFGEKIAGSKEAALLIDKKITEPIDAGDNGIDLVEFINEAKPYFIQTLFRSFRPSWKNANDETLFSGFMQSVEIAKSLLGREIALIQDGIEAEGKIEDCYKNSEDKRIIILDRKYPWEEQLYKYEEPVFVIFPRLNDGLWSSEGVFADFPSFERRKKFPQAWAGLRNEELQKVTGVKEAVFCHRGLFLAVAKSKEGAIKLAQIALES</sequence>
<proteinExistence type="inferred from homology"/>
<evidence type="ECO:0000313" key="3">
    <source>
        <dbReference type="Proteomes" id="UP000034301"/>
    </source>
</evidence>
<dbReference type="EMBL" id="LBYC01000001">
    <property type="protein sequence ID" value="KKR43915.1"/>
    <property type="molecule type" value="Genomic_DNA"/>
</dbReference>
<dbReference type="GO" id="GO:0005737">
    <property type="term" value="C:cytoplasm"/>
    <property type="evidence" value="ECO:0007669"/>
    <property type="project" value="TreeGrafter"/>
</dbReference>
<comment type="similarity">
    <text evidence="1">Belongs to the MYG1 family.</text>
</comment>
<organism evidence="2 3">
    <name type="scientific">Candidatus Nomurabacteria bacterium GW2011_GWF2_40_12</name>
    <dbReference type="NCBI Taxonomy" id="1618776"/>
    <lineage>
        <taxon>Bacteria</taxon>
        <taxon>Candidatus Nomuraibacteriota</taxon>
    </lineage>
</organism>
<protein>
    <submittedName>
        <fullName evidence="2">Metal-dependent protein hydrolase</fullName>
    </submittedName>
</protein>
<evidence type="ECO:0000256" key="1">
    <source>
        <dbReference type="ARBA" id="ARBA00010105"/>
    </source>
</evidence>
<gene>
    <name evidence="2" type="ORF">UT78_C0001G0101</name>
</gene>
<dbReference type="PANTHER" id="PTHR11215:SF1">
    <property type="entry name" value="MYG1 EXONUCLEASE"/>
    <property type="match status" value="1"/>
</dbReference>
<evidence type="ECO:0000313" key="2">
    <source>
        <dbReference type="EMBL" id="KKR43915.1"/>
    </source>
</evidence>
<dbReference type="GO" id="GO:0016787">
    <property type="term" value="F:hydrolase activity"/>
    <property type="evidence" value="ECO:0007669"/>
    <property type="project" value="UniProtKB-KW"/>
</dbReference>
<dbReference type="Pfam" id="PF03690">
    <property type="entry name" value="MYG1_exonuc"/>
    <property type="match status" value="1"/>
</dbReference>
<dbReference type="PANTHER" id="PTHR11215">
    <property type="entry name" value="METAL DEPENDENT HYDROLASE - RELATED"/>
    <property type="match status" value="1"/>
</dbReference>
<name>A0A0G0TA13_9BACT</name>
<dbReference type="InterPro" id="IPR003226">
    <property type="entry name" value="MYG1_exonuclease"/>
</dbReference>